<reference evidence="1 2" key="1">
    <citation type="journal article" date="2022" name="Plant J.">
        <title>Chromosome-level genome of Camellia lanceoleosa provides a valuable resource for understanding genome evolution and self-incompatibility.</title>
        <authorList>
            <person name="Gong W."/>
            <person name="Xiao S."/>
            <person name="Wang L."/>
            <person name="Liao Z."/>
            <person name="Chang Y."/>
            <person name="Mo W."/>
            <person name="Hu G."/>
            <person name="Li W."/>
            <person name="Zhao G."/>
            <person name="Zhu H."/>
            <person name="Hu X."/>
            <person name="Ji K."/>
            <person name="Xiang X."/>
            <person name="Song Q."/>
            <person name="Yuan D."/>
            <person name="Jin S."/>
            <person name="Zhang L."/>
        </authorList>
    </citation>
    <scope>NUCLEOTIDE SEQUENCE [LARGE SCALE GENOMIC DNA]</scope>
    <source>
        <strain evidence="1">SQ_2022a</strain>
    </source>
</reference>
<protein>
    <submittedName>
        <fullName evidence="1">Pentatricopeptide repeat-containing protein</fullName>
    </submittedName>
</protein>
<name>A0ACC0I6W4_9ERIC</name>
<organism evidence="1 2">
    <name type="scientific">Camellia lanceoleosa</name>
    <dbReference type="NCBI Taxonomy" id="1840588"/>
    <lineage>
        <taxon>Eukaryota</taxon>
        <taxon>Viridiplantae</taxon>
        <taxon>Streptophyta</taxon>
        <taxon>Embryophyta</taxon>
        <taxon>Tracheophyta</taxon>
        <taxon>Spermatophyta</taxon>
        <taxon>Magnoliopsida</taxon>
        <taxon>eudicotyledons</taxon>
        <taxon>Gunneridae</taxon>
        <taxon>Pentapetalae</taxon>
        <taxon>asterids</taxon>
        <taxon>Ericales</taxon>
        <taxon>Theaceae</taxon>
        <taxon>Camellia</taxon>
    </lineage>
</organism>
<sequence>MKICICSANTIHDPKFFHFHPKLSGNQPHIYMHNLPRLKSLSLLQLNHPPKSLSLLKQIHAQLLTNGLKSPSILAQLIQRYCALSTPLSTHHAHQILSHFHYPNLYLFNVLIRSTNPRDSILVFSNWASNSILSFDDFTYIFVLGACARSSSTVSALWVGKQVHARVIKHGFLSNLMIQTTAIHFYASNKDVFSARQVFDEMSVRNSITWNAMIKGYCSQKLRVCEHARNGLLLFKDMLVDISGLKPTDTTMICVLSAASQLGVLATGACAHGYVEKTTCAPDRDVFIGTGLVDMYSKCGCLESALYVFQRMEEKNVLTWTAMATGLAIHGKGKQALDLLEAMEVSGVKPNAVTFTSLFSACCHAGLVEEGLCLFHSMENKFGVEPLIQHYGCVVDLLGRAGHLEEAFNFIKDMGFEPDVVLWRSLLNSCKVHGDVVMGEKVGKILLRLVPEKGVVELSDASEDYIALSNVYASAEKWEDVEMVRDVMKIKGIQTKSGLSSVQSFCSHLLDG</sequence>
<keyword evidence="2" id="KW-1185">Reference proteome</keyword>
<accession>A0ACC0I6W4</accession>
<evidence type="ECO:0000313" key="2">
    <source>
        <dbReference type="Proteomes" id="UP001060215"/>
    </source>
</evidence>
<gene>
    <name evidence="1" type="ORF">LOK49_LG03G02357</name>
</gene>
<proteinExistence type="predicted"/>
<comment type="caution">
    <text evidence="1">The sequence shown here is derived from an EMBL/GenBank/DDBJ whole genome shotgun (WGS) entry which is preliminary data.</text>
</comment>
<dbReference type="Proteomes" id="UP001060215">
    <property type="component" value="Chromosome 6"/>
</dbReference>
<evidence type="ECO:0000313" key="1">
    <source>
        <dbReference type="EMBL" id="KAI8021067.1"/>
    </source>
</evidence>
<dbReference type="EMBL" id="CM045763">
    <property type="protein sequence ID" value="KAI8021067.1"/>
    <property type="molecule type" value="Genomic_DNA"/>
</dbReference>